<dbReference type="NCBIfam" id="NF033550">
    <property type="entry name" value="transpos_ISL3"/>
    <property type="match status" value="1"/>
</dbReference>
<evidence type="ECO:0000313" key="2">
    <source>
        <dbReference type="EMBL" id="AIR09785.1"/>
    </source>
</evidence>
<evidence type="ECO:0000313" key="5">
    <source>
        <dbReference type="Proteomes" id="UP000195378"/>
    </source>
</evidence>
<sequence>MDNNIKLLLGITDPNLTIDPKYQYTSYIEEKIIKNSKALLCHLYLSYPIYCPNCKTLMLHNGTKVVNNVHLSSAGKKLVLSIRKQKYLCPECKKTATAKFKDTNYHDHFSNAVKAKLVRDLSLSRPMCEIAADSFTSSNTIIRSLESVENNFKVNRNWLPSHLSLDDFKSGKRFSSSGMSMCLINAVNHRIIDIIPERNNKFLRNYFIQYSYKARLSVMTITVDLYAPYRSLIKELFPNAFIIADKFHVVTQAYTAMNKIRIRVMKEYGAGTHEYRALKRFWKLLLKNQDNVNYHRYYPRINFKYAELSDSEVLDRLFDMSSELKTAYEYYQLLLQMYRKNSCQLLNLLTDTSSWNLPPEMRQALKTIKKHKAEIENSFVLPKLTNGPIEGVNNHIKVIKRIAYGYNNFKHFRLRILISLKNNVIFFST</sequence>
<dbReference type="Pfam" id="PF01610">
    <property type="entry name" value="DDE_Tnp_ISL3"/>
    <property type="match status" value="1"/>
</dbReference>
<feature type="domain" description="Transposase IS204/IS1001/IS1096/IS1165 DDE" evidence="1">
    <location>
        <begin position="163"/>
        <end position="416"/>
    </location>
</feature>
<evidence type="ECO:0000313" key="3">
    <source>
        <dbReference type="EMBL" id="ARU20124.1"/>
    </source>
</evidence>
<reference evidence="2 4" key="1">
    <citation type="journal article" date="2014" name="BMC Genomics">
        <title>Unusual genome complexity in Lactobacillus salivarius JCM1046.</title>
        <authorList>
            <person name="Raftis E.J."/>
            <person name="Forde B.M."/>
            <person name="Claesson M.J."/>
            <person name="O'Toole P.W."/>
        </authorList>
    </citation>
    <scope>NUCLEOTIDE SEQUENCE [LARGE SCALE GENOMIC DNA]</scope>
    <source>
        <strain evidence="2 4">JCM1046</strain>
    </source>
</reference>
<reference evidence="3 5" key="2">
    <citation type="submission" date="2017-04" db="EMBL/GenBank/DDBJ databases">
        <title>Complete genome sequence of Lactobacillus salivarius ZLS006, a probiotic strain isolated from healthy piglet.</title>
        <authorList>
            <person name="Zhang D."/>
        </authorList>
    </citation>
    <scope>NUCLEOTIDE SEQUENCE [LARGE SCALE GENOMIC DNA]</scope>
    <source>
        <strain evidence="3 5">ZLS006</strain>
    </source>
</reference>
<gene>
    <name evidence="3" type="ORF">B7R82_09380</name>
    <name evidence="2" type="ORF">LSJ_0010</name>
</gene>
<organism evidence="2 4">
    <name type="scientific">Ligilactobacillus salivarius</name>
    <dbReference type="NCBI Taxonomy" id="1624"/>
    <lineage>
        <taxon>Bacteria</taxon>
        <taxon>Bacillati</taxon>
        <taxon>Bacillota</taxon>
        <taxon>Bacilli</taxon>
        <taxon>Lactobacillales</taxon>
        <taxon>Lactobacillaceae</taxon>
        <taxon>Ligilactobacillus</taxon>
    </lineage>
</organism>
<dbReference type="RefSeq" id="WP_044004256.1">
    <property type="nucleotide sequence ID" value="NZ_CP007646.1"/>
</dbReference>
<dbReference type="EMBL" id="CP007646">
    <property type="protein sequence ID" value="AIR09785.1"/>
    <property type="molecule type" value="Genomic_DNA"/>
</dbReference>
<dbReference type="PANTHER" id="PTHR33498">
    <property type="entry name" value="TRANSPOSASE FOR INSERTION SEQUENCE ELEMENT IS1557"/>
    <property type="match status" value="1"/>
</dbReference>
<dbReference type="PANTHER" id="PTHR33498:SF1">
    <property type="entry name" value="TRANSPOSASE FOR INSERTION SEQUENCE ELEMENT IS1557"/>
    <property type="match status" value="1"/>
</dbReference>
<dbReference type="AlphaFoldDB" id="A0A089QAM5"/>
<dbReference type="KEGG" id="lsj:LSJ_0010"/>
<protein>
    <submittedName>
        <fullName evidence="3">ISL3 family transposase</fullName>
    </submittedName>
    <submittedName>
        <fullName evidence="2">Transposase ISLasa4k, ISL3 family</fullName>
    </submittedName>
</protein>
<dbReference type="Proteomes" id="UP000029488">
    <property type="component" value="Chromosome"/>
</dbReference>
<evidence type="ECO:0000259" key="1">
    <source>
        <dbReference type="Pfam" id="PF01610"/>
    </source>
</evidence>
<dbReference type="EMBL" id="CP020858">
    <property type="protein sequence ID" value="ARU20124.1"/>
    <property type="molecule type" value="Genomic_DNA"/>
</dbReference>
<dbReference type="InterPro" id="IPR002560">
    <property type="entry name" value="Transposase_DDE"/>
</dbReference>
<accession>A0A089QAM5</accession>
<proteinExistence type="predicted"/>
<evidence type="ECO:0000313" key="4">
    <source>
        <dbReference type="Proteomes" id="UP000029488"/>
    </source>
</evidence>
<dbReference type="Proteomes" id="UP000195378">
    <property type="component" value="Chromosome"/>
</dbReference>
<dbReference type="InterPro" id="IPR047951">
    <property type="entry name" value="Transpos_ISL3"/>
</dbReference>
<name>A0A089QAM5_9LACO</name>